<name>A0A8H6N751_9PEZI</name>
<keyword evidence="4" id="KW-1185">Reference proteome</keyword>
<accession>A0A8H6N751</accession>
<comment type="caution">
    <text evidence="3">The sequence shown here is derived from an EMBL/GenBank/DDBJ whole genome shotgun (WGS) entry which is preliminary data.</text>
</comment>
<evidence type="ECO:0000313" key="4">
    <source>
        <dbReference type="Proteomes" id="UP000654918"/>
    </source>
</evidence>
<dbReference type="EMBL" id="WIGO01000250">
    <property type="protein sequence ID" value="KAF6821960.1"/>
    <property type="molecule type" value="Genomic_DNA"/>
</dbReference>
<evidence type="ECO:0000256" key="2">
    <source>
        <dbReference type="SAM" id="SignalP"/>
    </source>
</evidence>
<keyword evidence="2" id="KW-0732">Signal</keyword>
<sequence length="430" mass="46190">MLANAGLLLAALAAQVFLTEAFTITFYLGSKCRGAMMSQVNKSRPWDQDICFDAPVNAQSAIVQQDSVLDGDHHFVSFWSDGCGGVLEASGNGNCIDFSPATFYSIQDYNLDPHWRKLRSRDETETKAVENDKAAAKTRASQPAWLAEQSTRVSRLGGSAEEMTGSLSSFFDPDRLASMGRGHGNVSLDGEGRTVRWRQVALGVTVGIPIDEWDDEVHTLSDRFVGYSDTYSDGFETDANDALAAAAARSAPTCPEGDATCENAQAAVLRTLDRRQEPPDWYYQSCRATIDCTREVLGGSVFYIHAAWRQVINCANAVRGASEPLAQYCRDHFVSCTVVNWVGGAVVSYGLGQIKTGGEGAEDGASGGRECTSGNLQADAFIEGMLSAADAGEANEAKIDITLEDGKSLLLWGNVYPEGAVPNNPFCPAQ</sequence>
<protein>
    <recommendedName>
        <fullName evidence="5">Ecp2 effector protein domain-containing protein</fullName>
    </recommendedName>
</protein>
<organism evidence="3 4">
    <name type="scientific">Colletotrichum plurivorum</name>
    <dbReference type="NCBI Taxonomy" id="2175906"/>
    <lineage>
        <taxon>Eukaryota</taxon>
        <taxon>Fungi</taxon>
        <taxon>Dikarya</taxon>
        <taxon>Ascomycota</taxon>
        <taxon>Pezizomycotina</taxon>
        <taxon>Sordariomycetes</taxon>
        <taxon>Hypocreomycetidae</taxon>
        <taxon>Glomerellales</taxon>
        <taxon>Glomerellaceae</taxon>
        <taxon>Colletotrichum</taxon>
        <taxon>Colletotrichum orchidearum species complex</taxon>
    </lineage>
</organism>
<dbReference type="Proteomes" id="UP000654918">
    <property type="component" value="Unassembled WGS sequence"/>
</dbReference>
<feature type="chain" id="PRO_5034331945" description="Ecp2 effector protein domain-containing protein" evidence="2">
    <location>
        <begin position="22"/>
        <end position="430"/>
    </location>
</feature>
<evidence type="ECO:0000256" key="1">
    <source>
        <dbReference type="SAM" id="MobiDB-lite"/>
    </source>
</evidence>
<evidence type="ECO:0008006" key="5">
    <source>
        <dbReference type="Google" id="ProtNLM"/>
    </source>
</evidence>
<feature type="compositionally biased region" description="Basic and acidic residues" evidence="1">
    <location>
        <begin position="126"/>
        <end position="135"/>
    </location>
</feature>
<gene>
    <name evidence="3" type="ORF">CPLU01_12293</name>
</gene>
<reference evidence="3" key="1">
    <citation type="journal article" date="2020" name="Phytopathology">
        <title>Genome Sequence Resources of Colletotrichum truncatum, C. plurivorum, C. musicola, and C. sojae: Four Species Pathogenic to Soybean (Glycine max).</title>
        <authorList>
            <person name="Rogerio F."/>
            <person name="Boufleur T.R."/>
            <person name="Ciampi-Guillardi M."/>
            <person name="Sukno S.A."/>
            <person name="Thon M.R."/>
            <person name="Massola Junior N.S."/>
            <person name="Baroncelli R."/>
        </authorList>
    </citation>
    <scope>NUCLEOTIDE SEQUENCE</scope>
    <source>
        <strain evidence="3">LFN00145</strain>
    </source>
</reference>
<dbReference type="AlphaFoldDB" id="A0A8H6N751"/>
<feature type="region of interest" description="Disordered" evidence="1">
    <location>
        <begin position="126"/>
        <end position="148"/>
    </location>
</feature>
<feature type="signal peptide" evidence="2">
    <location>
        <begin position="1"/>
        <end position="21"/>
    </location>
</feature>
<evidence type="ECO:0000313" key="3">
    <source>
        <dbReference type="EMBL" id="KAF6821960.1"/>
    </source>
</evidence>
<proteinExistence type="predicted"/>